<reference evidence="2 3" key="1">
    <citation type="submission" date="2018-10" db="EMBL/GenBank/DDBJ databases">
        <title>GWAS and RNA-Seq identify cryptic mechanisms of antimicrobial resistance in Acinetobacter baumannii.</title>
        <authorList>
            <person name="Sahl J.W."/>
        </authorList>
    </citation>
    <scope>NUCLEOTIDE SEQUENCE [LARGE SCALE GENOMIC DNA]</scope>
    <source>
        <strain evidence="2 3">TG28175</strain>
    </source>
</reference>
<comment type="caution">
    <text evidence="2">The sequence shown here is derived from an EMBL/GenBank/DDBJ whole genome shotgun (WGS) entry which is preliminary data.</text>
</comment>
<organism evidence="2 3">
    <name type="scientific">Acinetobacter baumannii</name>
    <dbReference type="NCBI Taxonomy" id="470"/>
    <lineage>
        <taxon>Bacteria</taxon>
        <taxon>Pseudomonadati</taxon>
        <taxon>Pseudomonadota</taxon>
        <taxon>Gammaproteobacteria</taxon>
        <taxon>Moraxellales</taxon>
        <taxon>Moraxellaceae</taxon>
        <taxon>Acinetobacter</taxon>
        <taxon>Acinetobacter calcoaceticus/baumannii complex</taxon>
    </lineage>
</organism>
<gene>
    <name evidence="2" type="ORF">EA686_27285</name>
</gene>
<evidence type="ECO:0000313" key="3">
    <source>
        <dbReference type="Proteomes" id="UP000280073"/>
    </source>
</evidence>
<evidence type="ECO:0000256" key="1">
    <source>
        <dbReference type="SAM" id="MobiDB-lite"/>
    </source>
</evidence>
<sequence>MAEVLHHDNHGHDGHHEHDDTDLTVFG</sequence>
<feature type="non-terminal residue" evidence="2">
    <location>
        <position position="27"/>
    </location>
</feature>
<name>A0A429MI39_ACIBA</name>
<dbReference type="AlphaFoldDB" id="A0A429MI39"/>
<dbReference type="EMBL" id="RFDI01002311">
    <property type="protein sequence ID" value="RSR22902.1"/>
    <property type="molecule type" value="Genomic_DNA"/>
</dbReference>
<feature type="compositionally biased region" description="Basic and acidic residues" evidence="1">
    <location>
        <begin position="1"/>
        <end position="21"/>
    </location>
</feature>
<proteinExistence type="predicted"/>
<dbReference type="Proteomes" id="UP000280073">
    <property type="component" value="Unassembled WGS sequence"/>
</dbReference>
<evidence type="ECO:0000313" key="2">
    <source>
        <dbReference type="EMBL" id="RSR22902.1"/>
    </source>
</evidence>
<accession>A0A429MI39</accession>
<protein>
    <submittedName>
        <fullName evidence="2">Cytochrome o ubiquinol oxidase subunit III</fullName>
    </submittedName>
</protein>
<feature type="region of interest" description="Disordered" evidence="1">
    <location>
        <begin position="1"/>
        <end position="27"/>
    </location>
</feature>